<dbReference type="RefSeq" id="WP_218933297.1">
    <property type="nucleotide sequence ID" value="NZ_CP036525.1"/>
</dbReference>
<dbReference type="AlphaFoldDB" id="A0A517ND91"/>
<keyword evidence="1" id="KW-0547">Nucleotide-binding</keyword>
<dbReference type="Pfam" id="PF13671">
    <property type="entry name" value="AAA_33"/>
    <property type="match status" value="1"/>
</dbReference>
<evidence type="ECO:0000313" key="4">
    <source>
        <dbReference type="EMBL" id="QDT05097.1"/>
    </source>
</evidence>
<dbReference type="PANTHER" id="PTHR47545">
    <property type="entry name" value="MULTIFUNCTIONAL CCA PROTEIN"/>
    <property type="match status" value="1"/>
</dbReference>
<organism evidence="4 5">
    <name type="scientific">Rubripirellula lacrimiformis</name>
    <dbReference type="NCBI Taxonomy" id="1930273"/>
    <lineage>
        <taxon>Bacteria</taxon>
        <taxon>Pseudomonadati</taxon>
        <taxon>Planctomycetota</taxon>
        <taxon>Planctomycetia</taxon>
        <taxon>Pirellulales</taxon>
        <taxon>Pirellulaceae</taxon>
        <taxon>Rubripirellula</taxon>
    </lineage>
</organism>
<dbReference type="SUPFAM" id="SSF109604">
    <property type="entry name" value="HD-domain/PDEase-like"/>
    <property type="match status" value="1"/>
</dbReference>
<evidence type="ECO:0000313" key="5">
    <source>
        <dbReference type="Proteomes" id="UP000318538"/>
    </source>
</evidence>
<dbReference type="InterPro" id="IPR050124">
    <property type="entry name" value="tRNA_CCA-adding_enzyme"/>
</dbReference>
<dbReference type="CDD" id="cd00077">
    <property type="entry name" value="HDc"/>
    <property type="match status" value="1"/>
</dbReference>
<sequence>MNWQQLTRSTHDEILAWAETQAWAVAMANCNQDATWHAEGDVWTHTKMVCDQLPQLDEWDTLDSTDQLVLLLTALFHDAAKPLTTVLDPETGHVRSPNHAVKGEHLVRGVLRDIECPLDVRERVCGLVRYHGRPAFLLERTSPEREVIKMTWLTEDRFLYLFALAETRGRDTESMSRPQENLHCWKLVSDENQCFASRYPFATDHARITYFRQDEPNLHYVPHEDFKCTVTMMCGLPGSGKDTWLAQHRCYLPVVSLDAMRSELKVDPTDDQGRVIQLATERCREHLRAGRSFALNATNLMRQASITLDRIVRRLRRRVGTGLCGATDTKDSEAEPRSGGPGSRECDSQTRRQSRATDVVGRTSDNVGQRQWLDCCICVLRNHLRIAMPEIYTGPIALEALVSFDTRAEDSACPYTFLAFPMQIVGEHGVPTDPDAESYIAAVQSEGVPVGIWTRSPVEGTAYAAVDLEQISSLHEAIKRLTERGQFTREFAAELCDRLLQSEQAE</sequence>
<dbReference type="SUPFAM" id="SSF52540">
    <property type="entry name" value="P-loop containing nucleoside triphosphate hydrolases"/>
    <property type="match status" value="1"/>
</dbReference>
<reference evidence="4 5" key="1">
    <citation type="submission" date="2019-02" db="EMBL/GenBank/DDBJ databases">
        <title>Deep-cultivation of Planctomycetes and their phenomic and genomic characterization uncovers novel biology.</title>
        <authorList>
            <person name="Wiegand S."/>
            <person name="Jogler M."/>
            <person name="Boedeker C."/>
            <person name="Pinto D."/>
            <person name="Vollmers J."/>
            <person name="Rivas-Marin E."/>
            <person name="Kohn T."/>
            <person name="Peeters S.H."/>
            <person name="Heuer A."/>
            <person name="Rast P."/>
            <person name="Oberbeckmann S."/>
            <person name="Bunk B."/>
            <person name="Jeske O."/>
            <person name="Meyerdierks A."/>
            <person name="Storesund J.E."/>
            <person name="Kallscheuer N."/>
            <person name="Luecker S."/>
            <person name="Lage O.M."/>
            <person name="Pohl T."/>
            <person name="Merkel B.J."/>
            <person name="Hornburger P."/>
            <person name="Mueller R.-W."/>
            <person name="Bruemmer F."/>
            <person name="Labrenz M."/>
            <person name="Spormann A.M."/>
            <person name="Op den Camp H."/>
            <person name="Overmann J."/>
            <person name="Amann R."/>
            <person name="Jetten M.S.M."/>
            <person name="Mascher T."/>
            <person name="Medema M.H."/>
            <person name="Devos D.P."/>
            <person name="Kaster A.-K."/>
            <person name="Ovreas L."/>
            <person name="Rohde M."/>
            <person name="Galperin M.Y."/>
            <person name="Jogler C."/>
        </authorList>
    </citation>
    <scope>NUCLEOTIDE SEQUENCE [LARGE SCALE GENOMIC DNA]</scope>
    <source>
        <strain evidence="4 5">K22_7</strain>
    </source>
</reference>
<keyword evidence="5" id="KW-1185">Reference proteome</keyword>
<dbReference type="Gene3D" id="3.40.50.300">
    <property type="entry name" value="P-loop containing nucleotide triphosphate hydrolases"/>
    <property type="match status" value="1"/>
</dbReference>
<dbReference type="Proteomes" id="UP000318538">
    <property type="component" value="Chromosome"/>
</dbReference>
<evidence type="ECO:0000256" key="2">
    <source>
        <dbReference type="SAM" id="MobiDB-lite"/>
    </source>
</evidence>
<feature type="region of interest" description="Disordered" evidence="2">
    <location>
        <begin position="326"/>
        <end position="361"/>
    </location>
</feature>
<dbReference type="Gene3D" id="1.10.3090.10">
    <property type="entry name" value="cca-adding enzyme, domain 2"/>
    <property type="match status" value="1"/>
</dbReference>
<dbReference type="InterPro" id="IPR006674">
    <property type="entry name" value="HD_domain"/>
</dbReference>
<gene>
    <name evidence="4" type="ORF">K227x_34950</name>
</gene>
<evidence type="ECO:0000256" key="1">
    <source>
        <dbReference type="ARBA" id="ARBA00022741"/>
    </source>
</evidence>
<accession>A0A517ND91</accession>
<dbReference type="KEGG" id="rlc:K227x_34950"/>
<dbReference type="Pfam" id="PF01966">
    <property type="entry name" value="HD"/>
    <property type="match status" value="1"/>
</dbReference>
<dbReference type="PANTHER" id="PTHR47545:SF1">
    <property type="entry name" value="MULTIFUNCTIONAL CCA PROTEIN"/>
    <property type="match status" value="1"/>
</dbReference>
<name>A0A517ND91_9BACT</name>
<proteinExistence type="predicted"/>
<evidence type="ECO:0000259" key="3">
    <source>
        <dbReference type="Pfam" id="PF01966"/>
    </source>
</evidence>
<dbReference type="GO" id="GO:0000166">
    <property type="term" value="F:nucleotide binding"/>
    <property type="evidence" value="ECO:0007669"/>
    <property type="project" value="UniProtKB-KW"/>
</dbReference>
<protein>
    <recommendedName>
        <fullName evidence="3">HD domain-containing protein</fullName>
    </recommendedName>
</protein>
<feature type="domain" description="HD" evidence="3">
    <location>
        <begin position="44"/>
        <end position="136"/>
    </location>
</feature>
<dbReference type="EMBL" id="CP036525">
    <property type="protein sequence ID" value="QDT05097.1"/>
    <property type="molecule type" value="Genomic_DNA"/>
</dbReference>
<dbReference type="InterPro" id="IPR027417">
    <property type="entry name" value="P-loop_NTPase"/>
</dbReference>
<dbReference type="InterPro" id="IPR003607">
    <property type="entry name" value="HD/PDEase_dom"/>
</dbReference>